<dbReference type="AlphaFoldDB" id="A0A9P4NUE9"/>
<proteinExistence type="predicted"/>
<dbReference type="PANTHER" id="PTHR22949">
    <property type="entry name" value="WHITE COLLAR 2 PROTEIN WC2"/>
    <property type="match status" value="1"/>
</dbReference>
<feature type="region of interest" description="Disordered" evidence="1">
    <location>
        <begin position="1"/>
        <end position="292"/>
    </location>
</feature>
<reference evidence="3" key="1">
    <citation type="journal article" date="2020" name="Stud. Mycol.">
        <title>101 Dothideomycetes genomes: a test case for predicting lifestyles and emergence of pathogens.</title>
        <authorList>
            <person name="Haridas S."/>
            <person name="Albert R."/>
            <person name="Binder M."/>
            <person name="Bloem J."/>
            <person name="Labutti K."/>
            <person name="Salamov A."/>
            <person name="Andreopoulos B."/>
            <person name="Baker S."/>
            <person name="Barry K."/>
            <person name="Bills G."/>
            <person name="Bluhm B."/>
            <person name="Cannon C."/>
            <person name="Castanera R."/>
            <person name="Culley D."/>
            <person name="Daum C."/>
            <person name="Ezra D."/>
            <person name="Gonzalez J."/>
            <person name="Henrissat B."/>
            <person name="Kuo A."/>
            <person name="Liang C."/>
            <person name="Lipzen A."/>
            <person name="Lutzoni F."/>
            <person name="Magnuson J."/>
            <person name="Mondo S."/>
            <person name="Nolan M."/>
            <person name="Ohm R."/>
            <person name="Pangilinan J."/>
            <person name="Park H.-J."/>
            <person name="Ramirez L."/>
            <person name="Alfaro M."/>
            <person name="Sun H."/>
            <person name="Tritt A."/>
            <person name="Yoshinaga Y."/>
            <person name="Zwiers L.-H."/>
            <person name="Turgeon B."/>
            <person name="Goodwin S."/>
            <person name="Spatafora J."/>
            <person name="Crous P."/>
            <person name="Grigoriev I."/>
        </authorList>
    </citation>
    <scope>NUCLEOTIDE SEQUENCE</scope>
    <source>
        <strain evidence="3">CBS 130266</strain>
    </source>
</reference>
<dbReference type="InterPro" id="IPR058345">
    <property type="entry name" value="DUF8032"/>
</dbReference>
<dbReference type="EMBL" id="MU007031">
    <property type="protein sequence ID" value="KAF2431474.1"/>
    <property type="molecule type" value="Genomic_DNA"/>
</dbReference>
<feature type="compositionally biased region" description="Low complexity" evidence="1">
    <location>
        <begin position="438"/>
        <end position="450"/>
    </location>
</feature>
<evidence type="ECO:0000259" key="2">
    <source>
        <dbReference type="Pfam" id="PF26087"/>
    </source>
</evidence>
<name>A0A9P4NUE9_9PEZI</name>
<feature type="compositionally biased region" description="Low complexity" evidence="1">
    <location>
        <begin position="156"/>
        <end position="168"/>
    </location>
</feature>
<evidence type="ECO:0000313" key="3">
    <source>
        <dbReference type="EMBL" id="KAF2431474.1"/>
    </source>
</evidence>
<feature type="compositionally biased region" description="Low complexity" evidence="1">
    <location>
        <begin position="45"/>
        <end position="75"/>
    </location>
</feature>
<evidence type="ECO:0000313" key="4">
    <source>
        <dbReference type="Proteomes" id="UP000800235"/>
    </source>
</evidence>
<comment type="caution">
    <text evidence="3">The sequence shown here is derived from an EMBL/GenBank/DDBJ whole genome shotgun (WGS) entry which is preliminary data.</text>
</comment>
<feature type="domain" description="DUF8032" evidence="2">
    <location>
        <begin position="304"/>
        <end position="398"/>
    </location>
</feature>
<feature type="region of interest" description="Disordered" evidence="1">
    <location>
        <begin position="621"/>
        <end position="650"/>
    </location>
</feature>
<feature type="compositionally biased region" description="Gly residues" evidence="1">
    <location>
        <begin position="427"/>
        <end position="437"/>
    </location>
</feature>
<gene>
    <name evidence="3" type="ORF">EJ08DRAFT_696273</name>
</gene>
<dbReference type="Proteomes" id="UP000800235">
    <property type="component" value="Unassembled WGS sequence"/>
</dbReference>
<feature type="compositionally biased region" description="Low complexity" evidence="1">
    <location>
        <begin position="253"/>
        <end position="273"/>
    </location>
</feature>
<accession>A0A9P4NUE9</accession>
<protein>
    <recommendedName>
        <fullName evidence="2">DUF8032 domain-containing protein</fullName>
    </recommendedName>
</protein>
<organism evidence="3 4">
    <name type="scientific">Tothia fuscella</name>
    <dbReference type="NCBI Taxonomy" id="1048955"/>
    <lineage>
        <taxon>Eukaryota</taxon>
        <taxon>Fungi</taxon>
        <taxon>Dikarya</taxon>
        <taxon>Ascomycota</taxon>
        <taxon>Pezizomycotina</taxon>
        <taxon>Dothideomycetes</taxon>
        <taxon>Pleosporomycetidae</taxon>
        <taxon>Venturiales</taxon>
        <taxon>Cylindrosympodiaceae</taxon>
        <taxon>Tothia</taxon>
    </lineage>
</organism>
<dbReference type="Pfam" id="PF26087">
    <property type="entry name" value="DUF8032"/>
    <property type="match status" value="1"/>
</dbReference>
<feature type="compositionally biased region" description="Polar residues" evidence="1">
    <location>
        <begin position="82"/>
        <end position="91"/>
    </location>
</feature>
<feature type="compositionally biased region" description="Polar residues" evidence="1">
    <location>
        <begin position="113"/>
        <end position="129"/>
    </location>
</feature>
<feature type="compositionally biased region" description="Basic and acidic residues" evidence="1">
    <location>
        <begin position="1"/>
        <end position="20"/>
    </location>
</feature>
<feature type="region of interest" description="Disordered" evidence="1">
    <location>
        <begin position="415"/>
        <end position="518"/>
    </location>
</feature>
<dbReference type="OrthoDB" id="5599902at2759"/>
<dbReference type="PANTHER" id="PTHR22949:SF0">
    <property type="entry name" value="RE27538P"/>
    <property type="match status" value="1"/>
</dbReference>
<evidence type="ECO:0000256" key="1">
    <source>
        <dbReference type="SAM" id="MobiDB-lite"/>
    </source>
</evidence>
<feature type="compositionally biased region" description="Polar residues" evidence="1">
    <location>
        <begin position="204"/>
        <end position="241"/>
    </location>
</feature>
<keyword evidence="4" id="KW-1185">Reference proteome</keyword>
<sequence>MSHASQRREGPKSPRYKEEVPAPVAEDLEVHHPHSAQQGLPPPQQHLQHQRIQQHQPTSPHQSQAPQQASSHYPSPHIPNHSLPQQHQSPYVQAVPGHSGQTQPEVPYYTHPSPYSTNSAGSGNYSSSEAIDPTTGMATATMNRYPLPNVGSYHTPQSASPASVQSPQHDQQGRPLYSQHPQPMYGGYPPYAVQQPSPYAPHPGTQQPGPLNTTFMSQPPGQQIQHTSHPVTPGLTNSPGTKMQHAQIHRQNPQMSPASAAPQGPPGAGMHQGPPGGPSVNPNAAPGPIPATTPLVVRQDQNGVQWIAFEYSRDRVKMEYTIRCDVESVDTNTLPQDFKTENCVYPRACCPKDQYKGNRLHYETECNTVGWALAQLNPCLRGKRGLIQRAVDSWRNSNQDPRLRSRRVRRMAKITSRKAMNTSQHGGHMGGPGGPGSAGMPPSGLAAAGPRQPGMNMGSSQMVHHHHEQPGGPPGGPDDVSAANDYNDTGATHHHHAPNGNASESPNDVRQAHNFYPTYPTSQGMVSSSIPSAGTNNIEHVSALPPSRSNVITTSKQDEQERNIALFGDLPEAKRRKFILVDDAQRGTRVRVRVMLDQVQMAEMPDSYRKNNSVFPRSWFATEMQSPPPSPNRGRWPNDVEGEQEDASASRSLVPVPMLDGSDAKLPVPRMSRIKRNKEVVLNDLGYRMSWSQSRVFSGRTLFLQRSLDAYRNKMRSTMVAAGQDVATVAPHFETRVGKRKWLERNKKAKRDGSP</sequence>